<dbReference type="InterPro" id="IPR039056">
    <property type="entry name" value="SPEC"/>
</dbReference>
<dbReference type="FunFam" id="3.90.810.10:FF:000004">
    <property type="entry name" value="CDC42 small effector protein 2"/>
    <property type="match status" value="1"/>
</dbReference>
<dbReference type="PANTHER" id="PTHR13502:SF6">
    <property type="entry name" value="CDC42 SMALL EFFECTOR PROTEIN HOMOLOG"/>
    <property type="match status" value="1"/>
</dbReference>
<comment type="subcellular location">
    <subcellularLocation>
        <location evidence="1">Cell membrane</location>
        <topology evidence="1">Lipid-anchor</topology>
    </subcellularLocation>
    <subcellularLocation>
        <location evidence="2">Cytoplasm</location>
        <location evidence="2">Cytoskeleton</location>
    </subcellularLocation>
</comment>
<dbReference type="OrthoDB" id="5559822at2759"/>
<keyword evidence="10" id="KW-0449">Lipoprotein</keyword>
<evidence type="ECO:0000256" key="3">
    <source>
        <dbReference type="ARBA" id="ARBA00005720"/>
    </source>
</evidence>
<dbReference type="InterPro" id="IPR036936">
    <property type="entry name" value="CRIB_dom_sf"/>
</dbReference>
<feature type="domain" description="CRIB" evidence="11">
    <location>
        <begin position="114"/>
        <end position="127"/>
    </location>
</feature>
<gene>
    <name evidence="12" type="ORF">BINO364_LOCUS16574</name>
</gene>
<sequence length="160" mass="18214">MWYLYGVFYLGEKATSAATLPCLIHVISHTRHRVEGLYISDIKRVYFCLCVYTTDFVFYLIDVMRTSLSVTRVVGGVVEMATTGSEMWLQWFACCYQPAAQAQRTRRRIDRSMIGAPTNFQHTGHIGSTDVEMPSSLLHSIQNQMQSKGGYEMAYGVKVY</sequence>
<protein>
    <recommendedName>
        <fullName evidence="11">CRIB domain-containing protein</fullName>
    </recommendedName>
</protein>
<keyword evidence="7" id="KW-0472">Membrane</keyword>
<evidence type="ECO:0000256" key="6">
    <source>
        <dbReference type="ARBA" id="ARBA00022960"/>
    </source>
</evidence>
<dbReference type="GO" id="GO:0005856">
    <property type="term" value="C:cytoskeleton"/>
    <property type="evidence" value="ECO:0007669"/>
    <property type="project" value="UniProtKB-SubCell"/>
</dbReference>
<dbReference type="Pfam" id="PF00786">
    <property type="entry name" value="PBD"/>
    <property type="match status" value="1"/>
</dbReference>
<dbReference type="Gene3D" id="3.90.810.10">
    <property type="entry name" value="CRIB domain"/>
    <property type="match status" value="1"/>
</dbReference>
<keyword evidence="4" id="KW-1003">Cell membrane</keyword>
<evidence type="ECO:0000256" key="9">
    <source>
        <dbReference type="ARBA" id="ARBA00023212"/>
    </source>
</evidence>
<evidence type="ECO:0000256" key="4">
    <source>
        <dbReference type="ARBA" id="ARBA00022475"/>
    </source>
</evidence>
<proteinExistence type="inferred from homology"/>
<evidence type="ECO:0000313" key="12">
    <source>
        <dbReference type="EMBL" id="CAH0731785.1"/>
    </source>
</evidence>
<dbReference type="PROSITE" id="PS50108">
    <property type="entry name" value="CRIB"/>
    <property type="match status" value="1"/>
</dbReference>
<dbReference type="GO" id="GO:0008360">
    <property type="term" value="P:regulation of cell shape"/>
    <property type="evidence" value="ECO:0007669"/>
    <property type="project" value="UniProtKB-KW"/>
</dbReference>
<evidence type="ECO:0000256" key="1">
    <source>
        <dbReference type="ARBA" id="ARBA00004193"/>
    </source>
</evidence>
<dbReference type="EMBL" id="OV170229">
    <property type="protein sequence ID" value="CAH0731785.1"/>
    <property type="molecule type" value="Genomic_DNA"/>
</dbReference>
<feature type="non-terminal residue" evidence="12">
    <location>
        <position position="160"/>
    </location>
</feature>
<reference evidence="12" key="1">
    <citation type="submission" date="2021-12" db="EMBL/GenBank/DDBJ databases">
        <authorList>
            <person name="Martin H S."/>
        </authorList>
    </citation>
    <scope>NUCLEOTIDE SEQUENCE</scope>
</reference>
<evidence type="ECO:0000256" key="5">
    <source>
        <dbReference type="ARBA" id="ARBA00022490"/>
    </source>
</evidence>
<keyword evidence="9" id="KW-0206">Cytoskeleton</keyword>
<dbReference type="GO" id="GO:0005886">
    <property type="term" value="C:plasma membrane"/>
    <property type="evidence" value="ECO:0007669"/>
    <property type="project" value="UniProtKB-SubCell"/>
</dbReference>
<comment type="similarity">
    <text evidence="3">Belongs to the CDC42SE/SPEC family.</text>
</comment>
<keyword evidence="8" id="KW-0564">Palmitate</keyword>
<keyword evidence="13" id="KW-1185">Reference proteome</keyword>
<evidence type="ECO:0000256" key="2">
    <source>
        <dbReference type="ARBA" id="ARBA00004245"/>
    </source>
</evidence>
<evidence type="ECO:0000256" key="10">
    <source>
        <dbReference type="ARBA" id="ARBA00023288"/>
    </source>
</evidence>
<dbReference type="AlphaFoldDB" id="A0A8J9W094"/>
<dbReference type="GO" id="GO:0035023">
    <property type="term" value="P:regulation of Rho protein signal transduction"/>
    <property type="evidence" value="ECO:0007669"/>
    <property type="project" value="InterPro"/>
</dbReference>
<keyword evidence="6" id="KW-0133">Cell shape</keyword>
<accession>A0A8J9W094</accession>
<dbReference type="InterPro" id="IPR000095">
    <property type="entry name" value="CRIB_dom"/>
</dbReference>
<keyword evidence="5" id="KW-0963">Cytoplasm</keyword>
<evidence type="ECO:0000313" key="13">
    <source>
        <dbReference type="Proteomes" id="UP000838878"/>
    </source>
</evidence>
<evidence type="ECO:0000256" key="7">
    <source>
        <dbReference type="ARBA" id="ARBA00023136"/>
    </source>
</evidence>
<evidence type="ECO:0000256" key="8">
    <source>
        <dbReference type="ARBA" id="ARBA00023139"/>
    </source>
</evidence>
<dbReference type="Proteomes" id="UP000838878">
    <property type="component" value="Chromosome 9"/>
</dbReference>
<dbReference type="PANTHER" id="PTHR13502">
    <property type="entry name" value="CDC42 SMALL EFFECTOR PROTEIN HOMOLOG"/>
    <property type="match status" value="1"/>
</dbReference>
<dbReference type="GO" id="GO:0031267">
    <property type="term" value="F:small GTPase binding"/>
    <property type="evidence" value="ECO:0007669"/>
    <property type="project" value="InterPro"/>
</dbReference>
<organism evidence="12 13">
    <name type="scientific">Brenthis ino</name>
    <name type="common">lesser marbled fritillary</name>
    <dbReference type="NCBI Taxonomy" id="405034"/>
    <lineage>
        <taxon>Eukaryota</taxon>
        <taxon>Metazoa</taxon>
        <taxon>Ecdysozoa</taxon>
        <taxon>Arthropoda</taxon>
        <taxon>Hexapoda</taxon>
        <taxon>Insecta</taxon>
        <taxon>Pterygota</taxon>
        <taxon>Neoptera</taxon>
        <taxon>Endopterygota</taxon>
        <taxon>Lepidoptera</taxon>
        <taxon>Glossata</taxon>
        <taxon>Ditrysia</taxon>
        <taxon>Papilionoidea</taxon>
        <taxon>Nymphalidae</taxon>
        <taxon>Heliconiinae</taxon>
        <taxon>Argynnini</taxon>
        <taxon>Brenthis</taxon>
    </lineage>
</organism>
<name>A0A8J9W094_9NEOP</name>
<evidence type="ECO:0000259" key="11">
    <source>
        <dbReference type="PROSITE" id="PS50108"/>
    </source>
</evidence>
<dbReference type="CDD" id="cd00132">
    <property type="entry name" value="CRIB"/>
    <property type="match status" value="1"/>
</dbReference>